<gene>
    <name evidence="1" type="ORF">METZ01_LOCUS319181</name>
</gene>
<feature type="non-terminal residue" evidence="1">
    <location>
        <position position="136"/>
    </location>
</feature>
<protein>
    <recommendedName>
        <fullName evidence="2">UspA domain-containing protein</fullName>
    </recommendedName>
</protein>
<sequence>VSTVDQFESVFKAADKASYVHEKLSLGKALLVTDLEEAQASLFLQTVRKFLGETLPEDETTWEVLHKDDHVSVRDLLEKVEQHQPDLLVTYRNLHSEAWRWPYSLGEHLDVLTQVTTTPVLVLPHPERDDAADLLA</sequence>
<organism evidence="1">
    <name type="scientific">marine metagenome</name>
    <dbReference type="NCBI Taxonomy" id="408172"/>
    <lineage>
        <taxon>unclassified sequences</taxon>
        <taxon>metagenomes</taxon>
        <taxon>ecological metagenomes</taxon>
    </lineage>
</organism>
<feature type="non-terminal residue" evidence="1">
    <location>
        <position position="1"/>
    </location>
</feature>
<proteinExistence type="predicted"/>
<evidence type="ECO:0000313" key="1">
    <source>
        <dbReference type="EMBL" id="SVC66327.1"/>
    </source>
</evidence>
<dbReference type="EMBL" id="UINC01103726">
    <property type="protein sequence ID" value="SVC66327.1"/>
    <property type="molecule type" value="Genomic_DNA"/>
</dbReference>
<evidence type="ECO:0008006" key="2">
    <source>
        <dbReference type="Google" id="ProtNLM"/>
    </source>
</evidence>
<accession>A0A382P0P6</accession>
<reference evidence="1" key="1">
    <citation type="submission" date="2018-05" db="EMBL/GenBank/DDBJ databases">
        <authorList>
            <person name="Lanie J.A."/>
            <person name="Ng W.-L."/>
            <person name="Kazmierczak K.M."/>
            <person name="Andrzejewski T.M."/>
            <person name="Davidsen T.M."/>
            <person name="Wayne K.J."/>
            <person name="Tettelin H."/>
            <person name="Glass J.I."/>
            <person name="Rusch D."/>
            <person name="Podicherti R."/>
            <person name="Tsui H.-C.T."/>
            <person name="Winkler M.E."/>
        </authorList>
    </citation>
    <scope>NUCLEOTIDE SEQUENCE</scope>
</reference>
<name>A0A382P0P6_9ZZZZ</name>
<dbReference type="AlphaFoldDB" id="A0A382P0P6"/>